<feature type="transmembrane region" description="Helical" evidence="1">
    <location>
        <begin position="51"/>
        <end position="79"/>
    </location>
</feature>
<dbReference type="Proteomes" id="UP000587527">
    <property type="component" value="Unassembled WGS sequence"/>
</dbReference>
<dbReference type="Pfam" id="PF13803">
    <property type="entry name" value="DUF4184"/>
    <property type="match status" value="1"/>
</dbReference>
<evidence type="ECO:0000256" key="1">
    <source>
        <dbReference type="SAM" id="Phobius"/>
    </source>
</evidence>
<keyword evidence="1" id="KW-1133">Transmembrane helix</keyword>
<sequence>MPFTLSHVAAVLPLLRPVARVPYAASALVIGSMVPDTAMFVPGWPGYDTTHSVTGILTVDTLATCSMVVVFHLLFRAPLTALLPASAGRRIPSPPPLRRPVLLLLVPPAAAVGAATHTLWDSFTHARSSTIWGWQWLTATPVAGLTAYHLLQYASTVIGLLAVVGWSLLKLRGLPAAGSAPRMPSAVRVAVWAALTAVTAGCAALWPTRLHQPRSFASAVFWTGMGALTGLVVTLTVYCAAFILIKILAGTPTAAPSAR</sequence>
<keyword evidence="1" id="KW-0472">Membrane</keyword>
<proteinExistence type="predicted"/>
<feature type="transmembrane region" description="Helical" evidence="1">
    <location>
        <begin position="219"/>
        <end position="245"/>
    </location>
</feature>
<name>A0A841BS76_9ACTN</name>
<evidence type="ECO:0000313" key="2">
    <source>
        <dbReference type="EMBL" id="MBB5869650.1"/>
    </source>
</evidence>
<evidence type="ECO:0008006" key="4">
    <source>
        <dbReference type="Google" id="ProtNLM"/>
    </source>
</evidence>
<keyword evidence="3" id="KW-1185">Reference proteome</keyword>
<organism evidence="2 3">
    <name type="scientific">Allocatelliglobosispora scoriae</name>
    <dbReference type="NCBI Taxonomy" id="643052"/>
    <lineage>
        <taxon>Bacteria</taxon>
        <taxon>Bacillati</taxon>
        <taxon>Actinomycetota</taxon>
        <taxon>Actinomycetes</taxon>
        <taxon>Micromonosporales</taxon>
        <taxon>Micromonosporaceae</taxon>
        <taxon>Allocatelliglobosispora</taxon>
    </lineage>
</organism>
<feature type="transmembrane region" description="Helical" evidence="1">
    <location>
        <begin position="150"/>
        <end position="169"/>
    </location>
</feature>
<protein>
    <recommendedName>
        <fullName evidence="4">DUF4184 family protein</fullName>
    </recommendedName>
</protein>
<dbReference type="AlphaFoldDB" id="A0A841BS76"/>
<reference evidence="2 3" key="1">
    <citation type="submission" date="2020-08" db="EMBL/GenBank/DDBJ databases">
        <title>Sequencing the genomes of 1000 actinobacteria strains.</title>
        <authorList>
            <person name="Klenk H.-P."/>
        </authorList>
    </citation>
    <scope>NUCLEOTIDE SEQUENCE [LARGE SCALE GENOMIC DNA]</scope>
    <source>
        <strain evidence="2 3">DSM 45362</strain>
    </source>
</reference>
<feature type="transmembrane region" description="Helical" evidence="1">
    <location>
        <begin position="100"/>
        <end position="120"/>
    </location>
</feature>
<dbReference type="EMBL" id="JACHMN010000002">
    <property type="protein sequence ID" value="MBB5869650.1"/>
    <property type="molecule type" value="Genomic_DNA"/>
</dbReference>
<feature type="transmembrane region" description="Helical" evidence="1">
    <location>
        <begin position="189"/>
        <end position="207"/>
    </location>
</feature>
<gene>
    <name evidence="2" type="ORF">F4553_003029</name>
</gene>
<keyword evidence="1" id="KW-0812">Transmembrane</keyword>
<evidence type="ECO:0000313" key="3">
    <source>
        <dbReference type="Proteomes" id="UP000587527"/>
    </source>
</evidence>
<comment type="caution">
    <text evidence="2">The sequence shown here is derived from an EMBL/GenBank/DDBJ whole genome shotgun (WGS) entry which is preliminary data.</text>
</comment>
<accession>A0A841BS76</accession>
<dbReference type="InterPro" id="IPR025238">
    <property type="entry name" value="DUF4184"/>
</dbReference>
<dbReference type="RefSeq" id="WP_184836415.1">
    <property type="nucleotide sequence ID" value="NZ_JACHMN010000002.1"/>
</dbReference>